<dbReference type="EMBL" id="JH719942">
    <property type="protein sequence ID" value="EJF54865.1"/>
    <property type="molecule type" value="Genomic_DNA"/>
</dbReference>
<evidence type="ECO:0000313" key="2">
    <source>
        <dbReference type="Proteomes" id="UP000005113"/>
    </source>
</evidence>
<protein>
    <submittedName>
        <fullName evidence="1">Uncharacterized protein</fullName>
    </submittedName>
</protein>
<feature type="non-terminal residue" evidence="1">
    <location>
        <position position="144"/>
    </location>
</feature>
<evidence type="ECO:0000313" key="1">
    <source>
        <dbReference type="EMBL" id="EJF54865.1"/>
    </source>
</evidence>
<reference evidence="2" key="1">
    <citation type="journal article" date="2012" name="Stand. Genomic Sci.">
        <title>Permanent draft genome sequence of the gliding predator Saprospira grandis strain Sa g1 (= HR1).</title>
        <authorList>
            <person name="Mavromatis K."/>
            <person name="Chertkov O."/>
            <person name="Lapidus A."/>
            <person name="Nolan M."/>
            <person name="Lucas S."/>
            <person name="Tice H."/>
            <person name="Del Rio T.G."/>
            <person name="Cheng J.F."/>
            <person name="Han C."/>
            <person name="Tapia R."/>
            <person name="Bruce D."/>
            <person name="Goodwin L.A."/>
            <person name="Pitluck S."/>
            <person name="Huntemann M."/>
            <person name="Liolios K."/>
            <person name="Pagani I."/>
            <person name="Ivanova N."/>
            <person name="Mikhailova N."/>
            <person name="Pati A."/>
            <person name="Chen A."/>
            <person name="Palaniappan K."/>
            <person name="Land M."/>
            <person name="Brambilla E.M."/>
            <person name="Rohde M."/>
            <person name="Spring S."/>
            <person name="Goker M."/>
            <person name="Detter J.C."/>
            <person name="Bristow J."/>
            <person name="Eisen J.A."/>
            <person name="Markowitz V."/>
            <person name="Hugenholtz P."/>
            <person name="Kyrpides N.C."/>
            <person name="Klenk H.P."/>
            <person name="Woyke T."/>
        </authorList>
    </citation>
    <scope>NUCLEOTIDE SEQUENCE [LARGE SCALE GENOMIC DNA]</scope>
    <source>
        <strain evidence="2">DSM 2844</strain>
    </source>
</reference>
<name>J1I7S1_9BACT</name>
<organism evidence="1 2">
    <name type="scientific">Saprospira grandis DSM 2844</name>
    <dbReference type="NCBI Taxonomy" id="694433"/>
    <lineage>
        <taxon>Bacteria</taxon>
        <taxon>Pseudomonadati</taxon>
        <taxon>Bacteroidota</taxon>
        <taxon>Saprospiria</taxon>
        <taxon>Saprospirales</taxon>
        <taxon>Saprospiraceae</taxon>
        <taxon>Saprospira</taxon>
    </lineage>
</organism>
<proteinExistence type="predicted"/>
<dbReference type="RefSeq" id="WP_002660788.1">
    <property type="nucleotide sequence ID" value="NZ_JH719942.1"/>
</dbReference>
<sequence length="144" mass="16985">MITITNGFLKPYVKALTPLATYESRFFMYFLQAYNIPITTEGLIDWKQLGQEYYTFDVETDEDLVTAWLKETDLLRYPELIVEVGHGEYICKVKTLTFVEHWYDFYRASAYEGISVVSLNLKYLIELRHDTGLFYSNFKIDPES</sequence>
<dbReference type="AlphaFoldDB" id="J1I7S1"/>
<dbReference type="HOGENOM" id="CLU_1795146_0_0_10"/>
<gene>
    <name evidence="1" type="ORF">SapgrDRAFT_3220</name>
</gene>
<accession>J1I7S1</accession>
<dbReference type="Proteomes" id="UP000005113">
    <property type="component" value="Unassembled WGS sequence"/>
</dbReference>